<evidence type="ECO:0000313" key="4">
    <source>
        <dbReference type="Proteomes" id="UP001462640"/>
    </source>
</evidence>
<reference evidence="3 4" key="1">
    <citation type="submission" date="2024-05" db="EMBL/GenBank/DDBJ databases">
        <title>Roseateles sp. 2.12 16S ribosomal RNA gene Genome sequencing and assembly.</title>
        <authorList>
            <person name="Woo H."/>
        </authorList>
    </citation>
    <scope>NUCLEOTIDE SEQUENCE [LARGE SCALE GENOMIC DNA]</scope>
    <source>
        <strain evidence="3 4">2.12</strain>
    </source>
</reference>
<dbReference type="EMBL" id="JBDPZC010000001">
    <property type="protein sequence ID" value="MEO3711407.1"/>
    <property type="molecule type" value="Genomic_DNA"/>
</dbReference>
<evidence type="ECO:0000256" key="1">
    <source>
        <dbReference type="SAM" id="MobiDB-lite"/>
    </source>
</evidence>
<feature type="region of interest" description="Disordered" evidence="1">
    <location>
        <begin position="81"/>
        <end position="126"/>
    </location>
</feature>
<feature type="region of interest" description="Disordered" evidence="1">
    <location>
        <begin position="45"/>
        <end position="68"/>
    </location>
</feature>
<dbReference type="InterPro" id="IPR025392">
    <property type="entry name" value="DUF4124"/>
</dbReference>
<proteinExistence type="predicted"/>
<name>A0ABV0G8N8_9BURK</name>
<comment type="caution">
    <text evidence="3">The sequence shown here is derived from an EMBL/GenBank/DDBJ whole genome shotgun (WGS) entry which is preliminary data.</text>
</comment>
<feature type="compositionally biased region" description="Polar residues" evidence="1">
    <location>
        <begin position="115"/>
        <end position="125"/>
    </location>
</feature>
<evidence type="ECO:0000259" key="2">
    <source>
        <dbReference type="Pfam" id="PF13511"/>
    </source>
</evidence>
<organism evidence="3 4">
    <name type="scientific">Roseateles flavus</name>
    <dbReference type="NCBI Taxonomy" id="3149041"/>
    <lineage>
        <taxon>Bacteria</taxon>
        <taxon>Pseudomonadati</taxon>
        <taxon>Pseudomonadota</taxon>
        <taxon>Betaproteobacteria</taxon>
        <taxon>Burkholderiales</taxon>
        <taxon>Sphaerotilaceae</taxon>
        <taxon>Roseateles</taxon>
    </lineage>
</organism>
<dbReference type="Pfam" id="PF13511">
    <property type="entry name" value="DUF4124"/>
    <property type="match status" value="1"/>
</dbReference>
<keyword evidence="4" id="KW-1185">Reference proteome</keyword>
<feature type="compositionally biased region" description="Basic and acidic residues" evidence="1">
    <location>
        <begin position="81"/>
        <end position="93"/>
    </location>
</feature>
<dbReference type="RefSeq" id="WP_347605097.1">
    <property type="nucleotide sequence ID" value="NZ_JBDPZC010000001.1"/>
</dbReference>
<feature type="domain" description="DUF4124" evidence="2">
    <location>
        <begin position="23"/>
        <end position="74"/>
    </location>
</feature>
<evidence type="ECO:0000313" key="3">
    <source>
        <dbReference type="EMBL" id="MEO3711407.1"/>
    </source>
</evidence>
<sequence>MDDLTLTTTRTPGNGPLKWLLIASLGLAAPAWSQVYKCQRKGQTTYQSTPCDEGKADQVSISAGPTDEEVAEARQRVAREKARIDALPKDRAAAETPGAGGTALGSRPTERRTEGSSGNGNSSLCDSMAKQYGEAWGNYNNAVRQGRASGSRIYDAQAESAMRRIRDTQQLAMRQGCKLE</sequence>
<gene>
    <name evidence="3" type="ORF">ABDJ40_01360</name>
</gene>
<accession>A0ABV0G8N8</accession>
<dbReference type="Proteomes" id="UP001462640">
    <property type="component" value="Unassembled WGS sequence"/>
</dbReference>
<protein>
    <submittedName>
        <fullName evidence="3">DUF4124 domain-containing protein</fullName>
    </submittedName>
</protein>